<proteinExistence type="predicted"/>
<evidence type="ECO:0000256" key="1">
    <source>
        <dbReference type="SAM" id="MobiDB-lite"/>
    </source>
</evidence>
<feature type="region of interest" description="Disordered" evidence="1">
    <location>
        <begin position="226"/>
        <end position="311"/>
    </location>
</feature>
<feature type="region of interest" description="Disordered" evidence="1">
    <location>
        <begin position="359"/>
        <end position="383"/>
    </location>
</feature>
<feature type="compositionally biased region" description="Basic and acidic residues" evidence="1">
    <location>
        <begin position="235"/>
        <end position="245"/>
    </location>
</feature>
<protein>
    <submittedName>
        <fullName evidence="4">Proteinrelated to glucan 1, 4-alpha-glucosidase</fullName>
    </submittedName>
</protein>
<dbReference type="Proteomes" id="UP001163105">
    <property type="component" value="Unassembled WGS sequence"/>
</dbReference>
<evidence type="ECO:0000313" key="4">
    <source>
        <dbReference type="EMBL" id="KAJ6437859.1"/>
    </source>
</evidence>
<feature type="region of interest" description="Disordered" evidence="1">
    <location>
        <begin position="1"/>
        <end position="207"/>
    </location>
</feature>
<feature type="compositionally biased region" description="Pro residues" evidence="1">
    <location>
        <begin position="60"/>
        <end position="69"/>
    </location>
</feature>
<organism evidence="4 5">
    <name type="scientific">Purpureocillium lavendulum</name>
    <dbReference type="NCBI Taxonomy" id="1247861"/>
    <lineage>
        <taxon>Eukaryota</taxon>
        <taxon>Fungi</taxon>
        <taxon>Dikarya</taxon>
        <taxon>Ascomycota</taxon>
        <taxon>Pezizomycotina</taxon>
        <taxon>Sordariomycetes</taxon>
        <taxon>Hypocreomycetidae</taxon>
        <taxon>Hypocreales</taxon>
        <taxon>Ophiocordycipitaceae</taxon>
        <taxon>Purpureocillium</taxon>
    </lineage>
</organism>
<dbReference type="AlphaFoldDB" id="A0AB34FEI1"/>
<dbReference type="EMBL" id="JAQHRD010000010">
    <property type="protein sequence ID" value="KAJ6437859.1"/>
    <property type="molecule type" value="Genomic_DNA"/>
</dbReference>
<dbReference type="Pfam" id="PF25130">
    <property type="entry name" value="DUF7820"/>
    <property type="match status" value="1"/>
</dbReference>
<feature type="compositionally biased region" description="Polar residues" evidence="1">
    <location>
        <begin position="175"/>
        <end position="193"/>
    </location>
</feature>
<evidence type="ECO:0000313" key="5">
    <source>
        <dbReference type="Proteomes" id="UP001163105"/>
    </source>
</evidence>
<sequence>MNPSDGNGRRSHRRSSTRTSARLSLSAPSDDDYDLDAHAVSDGFRPTPGGFRPTAAQPYPTIPQPPPPVATKVNQGMERPSSTSKPPRAHDSLTLRNDGSSSARIPNRRPVPPSASAGSPLMQVETPYDGPTGPSHPYNMYPQRTFSNASASTVPRINRQSYDGSRGPTHPYALYTQNTTTNDEADQPTSQSHIPVGFSGMGASYQRQIGPDGEEAGDLIGPLGHLEELPPYTRYPEDPFARKSPEPMSDPSSSSPIQPIPGAGGIGMATRDPEFSSAEDDLGMPSRPPSRAESNHEVNTAAREYSEKKRMTKWQRRARKKLWGIVPYWSIFLLLVSIVIMGVVMGAVIGTVLVGHDRGGPAGDEQPDTEPSVSPGDVKPLNSIPDGLCPLPTGYYSLPPLDTSQAPKSCFSDPTQAQAWSCDMPFRFYSLNIHDQAKQPKTSAHTLTLTAFKPSSAKFIWGTQPPDVPEPQTLQLVNDNFEKGRGPAWWLSLIYNKTVIVPEDAFPGQKTKRDWHYFDTPMAGIDPSKFKKKNVGAKDGDKPWICTWPNTSLEIFIYANQNASTPSPTRGTPTATPSSGTDNATGSGDATPDYVPAYPKVVKFLERRYSRVPNSTATCRQVQITDGGRGVKDLVGADGQPIVVTVQERRKGVDETLTEHDRYGQRDKRFATNFLSREALEMTDCGCLWWST</sequence>
<keyword evidence="2" id="KW-0812">Transmembrane</keyword>
<keyword evidence="2" id="KW-1133">Transmembrane helix</keyword>
<feature type="region of interest" description="Disordered" evidence="1">
    <location>
        <begin position="564"/>
        <end position="592"/>
    </location>
</feature>
<dbReference type="PANTHER" id="PTHR42078:SF1">
    <property type="entry name" value="GLUCAN 1, 4-ALPHA-GLUCOSIDASE"/>
    <property type="match status" value="1"/>
</dbReference>
<feature type="domain" description="DUF7820" evidence="3">
    <location>
        <begin position="377"/>
        <end position="691"/>
    </location>
</feature>
<accession>A0AB34FEI1</accession>
<feature type="compositionally biased region" description="Low complexity" evidence="1">
    <location>
        <begin position="246"/>
        <end position="261"/>
    </location>
</feature>
<feature type="compositionally biased region" description="Polar residues" evidence="1">
    <location>
        <begin position="94"/>
        <end position="104"/>
    </location>
</feature>
<gene>
    <name evidence="4" type="ORF">O9K51_09687</name>
</gene>
<dbReference type="PANTHER" id="PTHR42078">
    <property type="entry name" value="GLUCAN 1, 4-ALPHA-GLUCOSIDASE"/>
    <property type="match status" value="1"/>
</dbReference>
<name>A0AB34FEI1_9HYPO</name>
<keyword evidence="5" id="KW-1185">Reference proteome</keyword>
<feature type="compositionally biased region" description="Polar residues" evidence="1">
    <location>
        <begin position="564"/>
        <end position="588"/>
    </location>
</feature>
<dbReference type="InterPro" id="IPR056722">
    <property type="entry name" value="DUF7820"/>
</dbReference>
<feature type="compositionally biased region" description="Low complexity" evidence="1">
    <location>
        <begin position="17"/>
        <end position="27"/>
    </location>
</feature>
<feature type="compositionally biased region" description="Polar residues" evidence="1">
    <location>
        <begin position="142"/>
        <end position="163"/>
    </location>
</feature>
<comment type="caution">
    <text evidence="4">The sequence shown here is derived from an EMBL/GenBank/DDBJ whole genome shotgun (WGS) entry which is preliminary data.</text>
</comment>
<evidence type="ECO:0000256" key="2">
    <source>
        <dbReference type="SAM" id="Phobius"/>
    </source>
</evidence>
<feature type="transmembrane region" description="Helical" evidence="2">
    <location>
        <begin position="322"/>
        <end position="349"/>
    </location>
</feature>
<evidence type="ECO:0000259" key="3">
    <source>
        <dbReference type="Pfam" id="PF25130"/>
    </source>
</evidence>
<keyword evidence="2" id="KW-0472">Membrane</keyword>
<reference evidence="4" key="1">
    <citation type="submission" date="2023-01" db="EMBL/GenBank/DDBJ databases">
        <title>The growth and conidiation of Purpureocillium lavendulum are regulated by nitrogen source and histone H3K14 acetylation.</title>
        <authorList>
            <person name="Tang P."/>
            <person name="Han J."/>
            <person name="Zhang C."/>
            <person name="Tang P."/>
            <person name="Qi F."/>
            <person name="Zhang K."/>
            <person name="Liang L."/>
        </authorList>
    </citation>
    <scope>NUCLEOTIDE SEQUENCE</scope>
    <source>
        <strain evidence="4">YMF1.00683</strain>
    </source>
</reference>